<dbReference type="HOGENOM" id="CLU_2669626_0_0_11"/>
<gene>
    <name evidence="1" type="ORF">M878_44540</name>
</gene>
<dbReference type="AlphaFoldDB" id="V6JHW0"/>
<dbReference type="Proteomes" id="UP000017984">
    <property type="component" value="Chromosome"/>
</dbReference>
<organism evidence="1 2">
    <name type="scientific">Streptomyces roseochromogenus subsp. oscitans DS 12.976</name>
    <dbReference type="NCBI Taxonomy" id="1352936"/>
    <lineage>
        <taxon>Bacteria</taxon>
        <taxon>Bacillati</taxon>
        <taxon>Actinomycetota</taxon>
        <taxon>Actinomycetes</taxon>
        <taxon>Kitasatosporales</taxon>
        <taxon>Streptomycetaceae</taxon>
        <taxon>Streptomyces</taxon>
    </lineage>
</organism>
<comment type="caution">
    <text evidence="1">The sequence shown here is derived from an EMBL/GenBank/DDBJ whole genome shotgun (WGS) entry which is preliminary data.</text>
</comment>
<dbReference type="PATRIC" id="fig|1352936.5.peg.9249"/>
<dbReference type="SUPFAM" id="SSF55781">
    <property type="entry name" value="GAF domain-like"/>
    <property type="match status" value="1"/>
</dbReference>
<sequence>MRIAEISEHPDFHGFPEWHPPMHSFFGVPVRVRGEIFSDVAAGVAIDNARLLAEGERQQAWPAAAREIASRSSSP</sequence>
<evidence type="ECO:0000313" key="1">
    <source>
        <dbReference type="EMBL" id="EST18711.1"/>
    </source>
</evidence>
<proteinExistence type="predicted"/>
<dbReference type="Gene3D" id="3.30.450.40">
    <property type="match status" value="1"/>
</dbReference>
<dbReference type="InterPro" id="IPR029016">
    <property type="entry name" value="GAF-like_dom_sf"/>
</dbReference>
<dbReference type="EMBL" id="AWQX01000388">
    <property type="protein sequence ID" value="EST18711.1"/>
    <property type="molecule type" value="Genomic_DNA"/>
</dbReference>
<reference evidence="1 2" key="1">
    <citation type="journal article" date="2014" name="Genome Announc.">
        <title>Draft Genome Sequence of Streptomyces roseochromogenes subsp. oscitans DS 12.976, Producer of the Aminocoumarin Antibiotic Clorobiocin.</title>
        <authorList>
            <person name="Ruckert C."/>
            <person name="Kalinowski J."/>
            <person name="Heide L."/>
            <person name="Apel A.K."/>
        </authorList>
    </citation>
    <scope>NUCLEOTIDE SEQUENCE [LARGE SCALE GENOMIC DNA]</scope>
    <source>
        <strain evidence="1 2">DS 12.976</strain>
    </source>
</reference>
<keyword evidence="2" id="KW-1185">Reference proteome</keyword>
<name>V6JHW0_STRRC</name>
<protein>
    <submittedName>
        <fullName evidence="1">Uncharacterized protein</fullName>
    </submittedName>
</protein>
<accession>V6JHW0</accession>
<evidence type="ECO:0000313" key="2">
    <source>
        <dbReference type="Proteomes" id="UP000017984"/>
    </source>
</evidence>
<dbReference type="STRING" id="1352936.M878_44540"/>